<keyword evidence="5 12" id="KW-1133">Transmembrane helix</keyword>
<keyword evidence="4 12" id="KW-0812">Transmembrane</keyword>
<evidence type="ECO:0000313" key="15">
    <source>
        <dbReference type="Proteomes" id="UP001642540"/>
    </source>
</evidence>
<feature type="transmembrane region" description="Helical" evidence="12">
    <location>
        <begin position="80"/>
        <end position="101"/>
    </location>
</feature>
<evidence type="ECO:0000256" key="8">
    <source>
        <dbReference type="ARBA" id="ARBA00023157"/>
    </source>
</evidence>
<feature type="transmembrane region" description="Helical" evidence="12">
    <location>
        <begin position="383"/>
        <end position="400"/>
    </location>
</feature>
<keyword evidence="10" id="KW-0807">Transducer</keyword>
<proteinExistence type="inferred from homology"/>
<gene>
    <name evidence="14" type="ORF">ODALV1_LOCUS7451</name>
</gene>
<dbReference type="PANTHER" id="PTHR24248">
    <property type="entry name" value="ADRENERGIC RECEPTOR-RELATED G-PROTEIN COUPLED RECEPTOR"/>
    <property type="match status" value="1"/>
</dbReference>
<evidence type="ECO:0000256" key="12">
    <source>
        <dbReference type="SAM" id="Phobius"/>
    </source>
</evidence>
<keyword evidence="8" id="KW-1015">Disulfide bond</keyword>
<comment type="caution">
    <text evidence="14">The sequence shown here is derived from an EMBL/GenBank/DDBJ whole genome shotgun (WGS) entry which is preliminary data.</text>
</comment>
<feature type="domain" description="G-protein coupled receptors family 1 profile" evidence="13">
    <location>
        <begin position="59"/>
        <end position="393"/>
    </location>
</feature>
<dbReference type="CDD" id="cd14967">
    <property type="entry name" value="7tmA_amine_R-like"/>
    <property type="match status" value="1"/>
</dbReference>
<feature type="transmembrane region" description="Helical" evidence="12">
    <location>
        <begin position="45"/>
        <end position="68"/>
    </location>
</feature>
<sequence>MVTNYRHSVRLSHGADSTDDRLAIYSAIETQPTSSFIWTWQETLLAIPLSLIVIGTIFGNFLVLYVVATRSHNLRLPTHFFIANLAVADFLVGVFVMPFLATLQVTGRWYFGDVYCETWTVTHFWLCSASILSTCAVCIERYIGVRFPLKHKEIMNQRRIWGMIACVWVFAGLLTLSSIYIFPEPDIDTPYSCKINQQIGHVIIAVVGILYIPAVIMIVFYWQIYVLATRHLKFLKHNSFAVPPNVPPSLETQKRTSNGLPAIPERDVTTSEVSLSTSGVSPRGSTENLEQYQPNQKKGSAISGTSSNFSVVSSTTSNTNSNVSLLAKNVQSKKQINLAKRLSCLVGVLLASYLPFFTLYLIMAFHPGSINVRVFNAFGWIRYFNSCLNPFIYAFAVPAYRKAMTDVIRNGVGNVQRLIKR</sequence>
<keyword evidence="7 12" id="KW-0472">Membrane</keyword>
<evidence type="ECO:0000256" key="10">
    <source>
        <dbReference type="ARBA" id="ARBA00023224"/>
    </source>
</evidence>
<dbReference type="SMART" id="SM01381">
    <property type="entry name" value="7TM_GPCR_Srsx"/>
    <property type="match status" value="1"/>
</dbReference>
<feature type="transmembrane region" description="Helical" evidence="12">
    <location>
        <begin position="121"/>
        <end position="139"/>
    </location>
</feature>
<evidence type="ECO:0000256" key="3">
    <source>
        <dbReference type="ARBA" id="ARBA00022475"/>
    </source>
</evidence>
<reference evidence="14 15" key="1">
    <citation type="submission" date="2024-08" db="EMBL/GenBank/DDBJ databases">
        <authorList>
            <person name="Cucini C."/>
            <person name="Frati F."/>
        </authorList>
    </citation>
    <scope>NUCLEOTIDE SEQUENCE [LARGE SCALE GENOMIC DNA]</scope>
</reference>
<keyword evidence="6" id="KW-0297">G-protein coupled receptor</keyword>
<evidence type="ECO:0000256" key="5">
    <source>
        <dbReference type="ARBA" id="ARBA00022989"/>
    </source>
</evidence>
<feature type="compositionally biased region" description="Polar residues" evidence="11">
    <location>
        <begin position="270"/>
        <end position="298"/>
    </location>
</feature>
<feature type="transmembrane region" description="Helical" evidence="12">
    <location>
        <begin position="160"/>
        <end position="182"/>
    </location>
</feature>
<evidence type="ECO:0000256" key="6">
    <source>
        <dbReference type="ARBA" id="ARBA00023040"/>
    </source>
</evidence>
<keyword evidence="15" id="KW-1185">Reference proteome</keyword>
<protein>
    <recommendedName>
        <fullName evidence="13">G-protein coupled receptors family 1 profile domain-containing protein</fullName>
    </recommendedName>
</protein>
<evidence type="ECO:0000313" key="14">
    <source>
        <dbReference type="EMBL" id="CAL8089710.1"/>
    </source>
</evidence>
<comment type="similarity">
    <text evidence="2">Belongs to the G-protein coupled receptor 1 family.</text>
</comment>
<comment type="subcellular location">
    <subcellularLocation>
        <location evidence="1">Cell membrane</location>
        <topology evidence="1">Multi-pass membrane protein</topology>
    </subcellularLocation>
</comment>
<dbReference type="PROSITE" id="PS50262">
    <property type="entry name" value="G_PROTEIN_RECEP_F1_2"/>
    <property type="match status" value="1"/>
</dbReference>
<evidence type="ECO:0000256" key="4">
    <source>
        <dbReference type="ARBA" id="ARBA00022692"/>
    </source>
</evidence>
<name>A0ABP1Q569_9HEXA</name>
<dbReference type="InterPro" id="IPR017452">
    <property type="entry name" value="GPCR_Rhodpsn_7TM"/>
</dbReference>
<evidence type="ECO:0000256" key="7">
    <source>
        <dbReference type="ARBA" id="ARBA00023136"/>
    </source>
</evidence>
<dbReference type="EMBL" id="CAXLJM020000023">
    <property type="protein sequence ID" value="CAL8089710.1"/>
    <property type="molecule type" value="Genomic_DNA"/>
</dbReference>
<feature type="transmembrane region" description="Helical" evidence="12">
    <location>
        <begin position="202"/>
        <end position="228"/>
    </location>
</feature>
<keyword evidence="9" id="KW-0675">Receptor</keyword>
<organism evidence="14 15">
    <name type="scientific">Orchesella dallaii</name>
    <dbReference type="NCBI Taxonomy" id="48710"/>
    <lineage>
        <taxon>Eukaryota</taxon>
        <taxon>Metazoa</taxon>
        <taxon>Ecdysozoa</taxon>
        <taxon>Arthropoda</taxon>
        <taxon>Hexapoda</taxon>
        <taxon>Collembola</taxon>
        <taxon>Entomobryomorpha</taxon>
        <taxon>Entomobryoidea</taxon>
        <taxon>Orchesellidae</taxon>
        <taxon>Orchesellinae</taxon>
        <taxon>Orchesella</taxon>
    </lineage>
</organism>
<feature type="region of interest" description="Disordered" evidence="11">
    <location>
        <begin position="268"/>
        <end position="303"/>
    </location>
</feature>
<dbReference type="PRINTS" id="PR00237">
    <property type="entry name" value="GPCRRHODOPSN"/>
</dbReference>
<evidence type="ECO:0000259" key="13">
    <source>
        <dbReference type="PROSITE" id="PS50262"/>
    </source>
</evidence>
<feature type="transmembrane region" description="Helical" evidence="12">
    <location>
        <begin position="342"/>
        <end position="363"/>
    </location>
</feature>
<dbReference type="SUPFAM" id="SSF81321">
    <property type="entry name" value="Family A G protein-coupled receptor-like"/>
    <property type="match status" value="1"/>
</dbReference>
<dbReference type="Proteomes" id="UP001642540">
    <property type="component" value="Unassembled WGS sequence"/>
</dbReference>
<evidence type="ECO:0000256" key="1">
    <source>
        <dbReference type="ARBA" id="ARBA00004651"/>
    </source>
</evidence>
<dbReference type="Gene3D" id="1.20.1070.10">
    <property type="entry name" value="Rhodopsin 7-helix transmembrane proteins"/>
    <property type="match status" value="1"/>
</dbReference>
<dbReference type="Pfam" id="PF00001">
    <property type="entry name" value="7tm_1"/>
    <property type="match status" value="1"/>
</dbReference>
<evidence type="ECO:0000256" key="2">
    <source>
        <dbReference type="ARBA" id="ARBA00010663"/>
    </source>
</evidence>
<dbReference type="InterPro" id="IPR000276">
    <property type="entry name" value="GPCR_Rhodpsn"/>
</dbReference>
<evidence type="ECO:0000256" key="11">
    <source>
        <dbReference type="SAM" id="MobiDB-lite"/>
    </source>
</evidence>
<evidence type="ECO:0000256" key="9">
    <source>
        <dbReference type="ARBA" id="ARBA00023170"/>
    </source>
</evidence>
<dbReference type="PANTHER" id="PTHR24248:SF199">
    <property type="entry name" value="IP13425P-RELATED"/>
    <property type="match status" value="1"/>
</dbReference>
<keyword evidence="3" id="KW-1003">Cell membrane</keyword>
<accession>A0ABP1Q569</accession>